<feature type="compositionally biased region" description="Basic residues" evidence="1">
    <location>
        <begin position="69"/>
        <end position="80"/>
    </location>
</feature>
<dbReference type="AlphaFoldDB" id="A0A914USP4"/>
<feature type="region of interest" description="Disordered" evidence="1">
    <location>
        <begin position="22"/>
        <end position="80"/>
    </location>
</feature>
<feature type="region of interest" description="Disordered" evidence="1">
    <location>
        <begin position="231"/>
        <end position="270"/>
    </location>
</feature>
<keyword evidence="2" id="KW-1185">Reference proteome</keyword>
<dbReference type="WBParaSite" id="PSAMB.scaffold1206size34354.g11618.t1">
    <property type="protein sequence ID" value="PSAMB.scaffold1206size34354.g11618.t1"/>
    <property type="gene ID" value="PSAMB.scaffold1206size34354.g11618"/>
</dbReference>
<accession>A0A914USP4</accession>
<evidence type="ECO:0000256" key="1">
    <source>
        <dbReference type="SAM" id="MobiDB-lite"/>
    </source>
</evidence>
<proteinExistence type="predicted"/>
<feature type="region of interest" description="Disordered" evidence="1">
    <location>
        <begin position="320"/>
        <end position="352"/>
    </location>
</feature>
<feature type="compositionally biased region" description="Basic residues" evidence="1">
    <location>
        <begin position="494"/>
        <end position="512"/>
    </location>
</feature>
<feature type="compositionally biased region" description="Basic residues" evidence="1">
    <location>
        <begin position="30"/>
        <end position="39"/>
    </location>
</feature>
<evidence type="ECO:0000313" key="2">
    <source>
        <dbReference type="Proteomes" id="UP000887566"/>
    </source>
</evidence>
<sequence>MHFVSGADVCVGELAAIETSGIEVGGRPRPPFHHPRPRLPAKSVSWSIRDDGERRRRQPTTGDNQRQARAGRSRRSRRAIGRIIRRDAHGDAYMCPCPPMSPCADVPMCPSEARQCCSCLRLGSRKLAAVSPCLLSTVPTTIHSPTLLVYQLNEINLCSLSVLGSIQVCGIVVTECDSYQYQPPSVSNGYYCIFKLSPPCLLLSSTEKGGGKGGAHLMWVAIRTSSGGISSEAARWQAHTTPGSRSAPRSSPGIHRRGSDSEGGIAADEGLGGGGALSLSSLVGADDDEASAAGRAPGRGAAWGRPGWRAADGARTAARAAAAKPTVDRGAARPAVLYRGRSGDRRAGGLSQPDRFFLTSQSVLGRDRSLRAGRRLAVARGKRRPSAAQARFGRMCLLRRLSRSASEKARRPPLLRERAERPAVLFIRCPPRPDCSVWRHRSLSLSLSIVVRRQTVLIESPLLCSRRRRRPIGDVFRPIRRPTPPTASMVQRSSRVRRGALCQRKRRPRGRGRPPLLPFNASSLKTEEYLAQPARQSIR</sequence>
<name>A0A914USP4_9BILA</name>
<organism evidence="2 3">
    <name type="scientific">Plectus sambesii</name>
    <dbReference type="NCBI Taxonomy" id="2011161"/>
    <lineage>
        <taxon>Eukaryota</taxon>
        <taxon>Metazoa</taxon>
        <taxon>Ecdysozoa</taxon>
        <taxon>Nematoda</taxon>
        <taxon>Chromadorea</taxon>
        <taxon>Plectida</taxon>
        <taxon>Plectina</taxon>
        <taxon>Plectoidea</taxon>
        <taxon>Plectidae</taxon>
        <taxon>Plectus</taxon>
    </lineage>
</organism>
<feature type="region of interest" description="Disordered" evidence="1">
    <location>
        <begin position="475"/>
        <end position="519"/>
    </location>
</feature>
<dbReference type="Proteomes" id="UP000887566">
    <property type="component" value="Unplaced"/>
</dbReference>
<evidence type="ECO:0000313" key="3">
    <source>
        <dbReference type="WBParaSite" id="PSAMB.scaffold1206size34354.g11618.t1"/>
    </source>
</evidence>
<protein>
    <submittedName>
        <fullName evidence="3">Uncharacterized protein</fullName>
    </submittedName>
</protein>
<feature type="compositionally biased region" description="Low complexity" evidence="1">
    <location>
        <begin position="242"/>
        <end position="253"/>
    </location>
</feature>
<reference evidence="3" key="1">
    <citation type="submission" date="2022-11" db="UniProtKB">
        <authorList>
            <consortium name="WormBaseParasite"/>
        </authorList>
    </citation>
    <scope>IDENTIFICATION</scope>
</reference>